<sequence>MENIIAIMEKMPDPRQAWKVKHKLSDILIICLLAVTCNANSALEIYDFAIARKEWLQGFLPLENGIPSRLTFARVLQIIQPKAFAVLFSQIMAHVEVVSKGRVVAIDGKSLAGTYHNEGRKGLIYMVSAWCSENKISLAQVNTQAKSNEITAIPELLDLLDIKGAIVTMDAMGCQKELVNKIVKEKKADYLIGLKGNQGTMHREFLEYAQSVIQDPLEKNQYEIYRTIEKGHGRIEERRYYLFRNLDWFKEKKQWAGLSGLLMTESFRSDIKNDIEAQSEIRLYITSVQGSVEEIAQASRSHWGIENNLHWVLDVGFREDQWLTRLQMEAANLSQLRRLSANLLKLETESNMSIQRKRYRCSLDMEYMESVIFNPKVFS</sequence>
<reference evidence="3" key="1">
    <citation type="submission" date="2024-05" db="EMBL/GenBank/DDBJ databases">
        <title>Isolation and characterization of Sporomusa carbonis sp. nov., a carboxydotrophic hydrogenogen in the genus of Sporomusa isolated from a charcoal burning pile.</title>
        <authorList>
            <person name="Boeer T."/>
            <person name="Rosenbaum F."/>
            <person name="Eysell L."/>
            <person name="Mueller V."/>
            <person name="Daniel R."/>
            <person name="Poehlein A."/>
        </authorList>
    </citation>
    <scope>NUCLEOTIDE SEQUENCE [LARGE SCALE GENOMIC DNA]</scope>
    <source>
        <strain evidence="3">DSM 3132</strain>
    </source>
</reference>
<organism evidence="3 4">
    <name type="scientific">Sporomusa acidovorans (strain ATCC 49682 / DSM 3132 / Mol)</name>
    <dbReference type="NCBI Taxonomy" id="1123286"/>
    <lineage>
        <taxon>Bacteria</taxon>
        <taxon>Bacillati</taxon>
        <taxon>Bacillota</taxon>
        <taxon>Negativicutes</taxon>
        <taxon>Selenomonadales</taxon>
        <taxon>Sporomusaceae</taxon>
        <taxon>Sporomusa</taxon>
    </lineage>
</organism>
<dbReference type="RefSeq" id="WP_093797802.1">
    <property type="nucleotide sequence ID" value="NZ_CP155571.1"/>
</dbReference>
<feature type="domain" description="Transposase IS4-like" evidence="1">
    <location>
        <begin position="100"/>
        <end position="325"/>
    </location>
</feature>
<dbReference type="Proteomes" id="UP000216052">
    <property type="component" value="Chromosome"/>
</dbReference>
<evidence type="ECO:0000259" key="1">
    <source>
        <dbReference type="Pfam" id="PF01609"/>
    </source>
</evidence>
<dbReference type="InterPro" id="IPR032806">
    <property type="entry name" value="YbfD_N"/>
</dbReference>
<protein>
    <submittedName>
        <fullName evidence="3">ISAs1 family transposase ISAcma2</fullName>
    </submittedName>
</protein>
<accession>A0ABZ3J322</accession>
<dbReference type="EMBL" id="CP155571">
    <property type="protein sequence ID" value="XFO72342.1"/>
    <property type="molecule type" value="Genomic_DNA"/>
</dbReference>
<gene>
    <name evidence="3" type="ORF">SPACI_023940</name>
</gene>
<feature type="domain" description="H repeat-associated protein N-terminal" evidence="2">
    <location>
        <begin position="7"/>
        <end position="90"/>
    </location>
</feature>
<evidence type="ECO:0000313" key="4">
    <source>
        <dbReference type="Proteomes" id="UP000216052"/>
    </source>
</evidence>
<dbReference type="InterPro" id="IPR002559">
    <property type="entry name" value="Transposase_11"/>
</dbReference>
<name>A0ABZ3J322_SPOA4</name>
<dbReference type="Pfam" id="PF13808">
    <property type="entry name" value="DDE_Tnp_1_assoc"/>
    <property type="match status" value="1"/>
</dbReference>
<keyword evidence="4" id="KW-1185">Reference proteome</keyword>
<dbReference type="InterPro" id="IPR051698">
    <property type="entry name" value="Transposase_11-like"/>
</dbReference>
<dbReference type="PANTHER" id="PTHR30298:SF0">
    <property type="entry name" value="PROTEIN YBFL-RELATED"/>
    <property type="match status" value="1"/>
</dbReference>
<evidence type="ECO:0000313" key="3">
    <source>
        <dbReference type="EMBL" id="XFO72342.1"/>
    </source>
</evidence>
<dbReference type="PANTHER" id="PTHR30298">
    <property type="entry name" value="H REPEAT-ASSOCIATED PREDICTED TRANSPOSASE"/>
    <property type="match status" value="1"/>
</dbReference>
<evidence type="ECO:0000259" key="2">
    <source>
        <dbReference type="Pfam" id="PF13808"/>
    </source>
</evidence>
<dbReference type="NCBIfam" id="NF033564">
    <property type="entry name" value="transpos_ISAs1"/>
    <property type="match status" value="1"/>
</dbReference>
<dbReference type="Pfam" id="PF01609">
    <property type="entry name" value="DDE_Tnp_1"/>
    <property type="match status" value="1"/>
</dbReference>
<dbReference type="InterPro" id="IPR047647">
    <property type="entry name" value="ISAs1_transpos"/>
</dbReference>
<proteinExistence type="predicted"/>